<evidence type="ECO:0000256" key="1">
    <source>
        <dbReference type="ARBA" id="ARBA00004651"/>
    </source>
</evidence>
<dbReference type="eggNOG" id="COG2252">
    <property type="taxonomic scope" value="Bacteria"/>
</dbReference>
<feature type="transmembrane region" description="Helical" evidence="9">
    <location>
        <begin position="62"/>
        <end position="81"/>
    </location>
</feature>
<evidence type="ECO:0000256" key="3">
    <source>
        <dbReference type="ARBA" id="ARBA00022448"/>
    </source>
</evidence>
<feature type="transmembrane region" description="Helical" evidence="9">
    <location>
        <begin position="184"/>
        <end position="201"/>
    </location>
</feature>
<dbReference type="InterPro" id="IPR045018">
    <property type="entry name" value="Azg-like"/>
</dbReference>
<accession>L1QGC6</accession>
<dbReference type="InterPro" id="IPR026033">
    <property type="entry name" value="Azg-like_bact_archaea"/>
</dbReference>
<feature type="transmembrane region" description="Helical" evidence="9">
    <location>
        <begin position="116"/>
        <end position="136"/>
    </location>
</feature>
<name>L1QGC6_9CLOT</name>
<dbReference type="AlphaFoldDB" id="L1QGC6"/>
<evidence type="ECO:0000256" key="8">
    <source>
        <dbReference type="PIRNR" id="PIRNR005353"/>
    </source>
</evidence>
<keyword evidence="5 8" id="KW-0812">Transmembrane</keyword>
<dbReference type="HOGENOM" id="CLU_024508_0_1_9"/>
<evidence type="ECO:0000256" key="2">
    <source>
        <dbReference type="ARBA" id="ARBA00005697"/>
    </source>
</evidence>
<dbReference type="Proteomes" id="UP000010420">
    <property type="component" value="Unassembled WGS sequence"/>
</dbReference>
<comment type="similarity">
    <text evidence="2 8">Belongs to the nucleobase:cation symporter-2 (NCS2) (TC 2.A.40) family. Azg-like subfamily.</text>
</comment>
<keyword evidence="4 8" id="KW-1003">Cell membrane</keyword>
<feature type="transmembrane region" description="Helical" evidence="9">
    <location>
        <begin position="447"/>
        <end position="466"/>
    </location>
</feature>
<dbReference type="STRING" id="545697.HMPREF0216_01827"/>
<dbReference type="Pfam" id="PF00860">
    <property type="entry name" value="Xan_ur_permease"/>
    <property type="match status" value="1"/>
</dbReference>
<feature type="transmembrane region" description="Helical" evidence="9">
    <location>
        <begin position="404"/>
        <end position="435"/>
    </location>
</feature>
<proteinExistence type="inferred from homology"/>
<protein>
    <submittedName>
        <fullName evidence="10">Putative permease</fullName>
    </submittedName>
</protein>
<dbReference type="GO" id="GO:0005886">
    <property type="term" value="C:plasma membrane"/>
    <property type="evidence" value="ECO:0007669"/>
    <property type="project" value="UniProtKB-SubCell"/>
</dbReference>
<evidence type="ECO:0000256" key="7">
    <source>
        <dbReference type="ARBA" id="ARBA00023136"/>
    </source>
</evidence>
<evidence type="ECO:0000313" key="10">
    <source>
        <dbReference type="EMBL" id="EKY26642.1"/>
    </source>
</evidence>
<keyword evidence="7 8" id="KW-0472">Membrane</keyword>
<comment type="subcellular location">
    <subcellularLocation>
        <location evidence="1 8">Cell membrane</location>
        <topology evidence="1 8">Multi-pass membrane protein</topology>
    </subcellularLocation>
</comment>
<feature type="transmembrane region" description="Helical" evidence="9">
    <location>
        <begin position="36"/>
        <end position="56"/>
    </location>
</feature>
<evidence type="ECO:0000256" key="5">
    <source>
        <dbReference type="ARBA" id="ARBA00022692"/>
    </source>
</evidence>
<keyword evidence="11" id="KW-1185">Reference proteome</keyword>
<dbReference type="PANTHER" id="PTHR43337">
    <property type="entry name" value="XANTHINE/URACIL PERMEASE C887.17-RELATED"/>
    <property type="match status" value="1"/>
</dbReference>
<evidence type="ECO:0000256" key="9">
    <source>
        <dbReference type="SAM" id="Phobius"/>
    </source>
</evidence>
<evidence type="ECO:0000256" key="4">
    <source>
        <dbReference type="ARBA" id="ARBA00022475"/>
    </source>
</evidence>
<dbReference type="InterPro" id="IPR006043">
    <property type="entry name" value="NCS2"/>
</dbReference>
<evidence type="ECO:0000256" key="6">
    <source>
        <dbReference type="ARBA" id="ARBA00022989"/>
    </source>
</evidence>
<evidence type="ECO:0000313" key="11">
    <source>
        <dbReference type="Proteomes" id="UP000010420"/>
    </source>
</evidence>
<organism evidence="10 11">
    <name type="scientific">Clostridium celatum DSM 1785</name>
    <dbReference type="NCBI Taxonomy" id="545697"/>
    <lineage>
        <taxon>Bacteria</taxon>
        <taxon>Bacillati</taxon>
        <taxon>Bacillota</taxon>
        <taxon>Clostridia</taxon>
        <taxon>Eubacteriales</taxon>
        <taxon>Clostridiaceae</taxon>
        <taxon>Clostridium</taxon>
    </lineage>
</organism>
<feature type="transmembrane region" description="Helical" evidence="9">
    <location>
        <begin position="269"/>
        <end position="292"/>
    </location>
</feature>
<reference evidence="10 11" key="1">
    <citation type="submission" date="2012-05" db="EMBL/GenBank/DDBJ databases">
        <authorList>
            <person name="Weinstock G."/>
            <person name="Sodergren E."/>
            <person name="Lobos E.A."/>
            <person name="Fulton L."/>
            <person name="Fulton R."/>
            <person name="Courtney L."/>
            <person name="Fronick C."/>
            <person name="O'Laughlin M."/>
            <person name="Godfrey J."/>
            <person name="Wilson R.M."/>
            <person name="Miner T."/>
            <person name="Farmer C."/>
            <person name="Delehaunty K."/>
            <person name="Cordes M."/>
            <person name="Minx P."/>
            <person name="Tomlinson C."/>
            <person name="Chen J."/>
            <person name="Wollam A."/>
            <person name="Pepin K.H."/>
            <person name="Bhonagiri V."/>
            <person name="Zhang X."/>
            <person name="Suruliraj S."/>
            <person name="Warren W."/>
            <person name="Mitreva M."/>
            <person name="Mardis E.R."/>
            <person name="Wilson R.K."/>
        </authorList>
    </citation>
    <scope>NUCLEOTIDE SEQUENCE [LARGE SCALE GENOMIC DNA]</scope>
    <source>
        <strain evidence="10 11">DSM 1785</strain>
    </source>
</reference>
<feature type="transmembrane region" description="Helical" evidence="9">
    <location>
        <begin position="208"/>
        <end position="227"/>
    </location>
</feature>
<dbReference type="PIRSF" id="PIRSF005353">
    <property type="entry name" value="PbuG"/>
    <property type="match status" value="1"/>
</dbReference>
<sequence length="467" mass="49548">MCIKNKKGELLMQTVSKKEKLLPIFLNKNVDMKKEMLAGLTTFLTMAYIIAVNPNILSSTGMPAGALVTATCLSAAIASILMGLFANLPFALASGMGLNAYFAYTVVGQMGVSWEVALTAVFIEGIIFIVLSLFKVREAVVNSIPKNMKLAVTGGIGLFIAFIGMVNAGLVVANESTMVELGKFTPAVIISIIGLIIIAVLDKKRVRGAILWGILISAIIGWGYALINKEAAANLGIYLPTGIFKFEGIGEIAGKVDLVNAFSAENIKMFITVVFTFLFVDFFDTVGTLVGVCSKAKMLDDEGNVPNAGRALLVDAVGTTAGALLGVSTVTTYVESSTGVAAGGRSGFTAITTGVLFLIAMLFSPIFIAIPSCATAPALIYVGYLMLGAVKEIDFDNITEGVPAFLTIAAMPLTYSIGNGLTLGILSYVIINLLYNLIFARKKEEKVKVSWIMYVLAIIFILKIAFL</sequence>
<dbReference type="EMBL" id="AMEZ01000053">
    <property type="protein sequence ID" value="EKY26642.1"/>
    <property type="molecule type" value="Genomic_DNA"/>
</dbReference>
<feature type="transmembrane region" description="Helical" evidence="9">
    <location>
        <begin position="148"/>
        <end position="172"/>
    </location>
</feature>
<comment type="caution">
    <text evidence="10">The sequence shown here is derived from an EMBL/GenBank/DDBJ whole genome shotgun (WGS) entry which is preliminary data.</text>
</comment>
<dbReference type="GO" id="GO:0005345">
    <property type="term" value="F:purine nucleobase transmembrane transporter activity"/>
    <property type="evidence" value="ECO:0007669"/>
    <property type="project" value="TreeGrafter"/>
</dbReference>
<dbReference type="PATRIC" id="fig|545697.3.peg.1797"/>
<keyword evidence="3 8" id="KW-0813">Transport</keyword>
<gene>
    <name evidence="10" type="ORF">HMPREF0216_01827</name>
</gene>
<feature type="transmembrane region" description="Helical" evidence="9">
    <location>
        <begin position="355"/>
        <end position="384"/>
    </location>
</feature>
<dbReference type="PANTHER" id="PTHR43337:SF1">
    <property type="entry name" value="XANTHINE_URACIL PERMEASE C887.17-RELATED"/>
    <property type="match status" value="1"/>
</dbReference>
<keyword evidence="6 8" id="KW-1133">Transmembrane helix</keyword>